<sequence length="163" mass="17548">MKNMLPKVWRPDLTALFPVNPSISSGPALAWWIAVLYLCLITVRSLIHMLAPDGGAQSIATIDLSVAGGANIIAIFGQWGAIQLLLAVLLWVLLLRYRGLVPLVLLVFILEPPLRALAGHLKPVVTEGVAPGEALNWVMVPILVAVFLLSLCPAQRQSTSEDS</sequence>
<gene>
    <name evidence="2" type="ORF">KZZ10_07980</name>
</gene>
<feature type="transmembrane region" description="Helical" evidence="1">
    <location>
        <begin position="71"/>
        <end position="93"/>
    </location>
</feature>
<feature type="transmembrane region" description="Helical" evidence="1">
    <location>
        <begin position="29"/>
        <end position="51"/>
    </location>
</feature>
<proteinExistence type="predicted"/>
<feature type="transmembrane region" description="Helical" evidence="1">
    <location>
        <begin position="134"/>
        <end position="154"/>
    </location>
</feature>
<evidence type="ECO:0000256" key="1">
    <source>
        <dbReference type="SAM" id="Phobius"/>
    </source>
</evidence>
<comment type="caution">
    <text evidence="2">The sequence shown here is derived from an EMBL/GenBank/DDBJ whole genome shotgun (WGS) entry which is preliminary data.</text>
</comment>
<dbReference type="AlphaFoldDB" id="A0A953T2P0"/>
<reference evidence="2" key="1">
    <citation type="submission" date="2021-07" db="EMBL/GenBank/DDBJ databases">
        <title>New genus and species of the family Alcaligenaceae.</title>
        <authorList>
            <person name="Hahn M.W."/>
        </authorList>
    </citation>
    <scope>NUCLEOTIDE SEQUENCE</scope>
    <source>
        <strain evidence="2">LF4-65</strain>
    </source>
</reference>
<dbReference type="RefSeq" id="WP_259660957.1">
    <property type="nucleotide sequence ID" value="NZ_JAHXRI010000006.1"/>
</dbReference>
<feature type="transmembrane region" description="Helical" evidence="1">
    <location>
        <begin position="100"/>
        <end position="118"/>
    </location>
</feature>
<dbReference type="Proteomes" id="UP000739565">
    <property type="component" value="Unassembled WGS sequence"/>
</dbReference>
<dbReference type="EMBL" id="JAHXRI010000006">
    <property type="protein sequence ID" value="MBZ1350585.1"/>
    <property type="molecule type" value="Genomic_DNA"/>
</dbReference>
<evidence type="ECO:0000313" key="3">
    <source>
        <dbReference type="Proteomes" id="UP000739565"/>
    </source>
</evidence>
<name>A0A953T2P0_9BURK</name>
<keyword evidence="3" id="KW-1185">Reference proteome</keyword>
<evidence type="ECO:0000313" key="2">
    <source>
        <dbReference type="EMBL" id="MBZ1350585.1"/>
    </source>
</evidence>
<keyword evidence="1" id="KW-1133">Transmembrane helix</keyword>
<protein>
    <submittedName>
        <fullName evidence="2">Uncharacterized protein</fullName>
    </submittedName>
</protein>
<organism evidence="2 3">
    <name type="scientific">Zwartia hollandica</name>
    <dbReference type="NCBI Taxonomy" id="324606"/>
    <lineage>
        <taxon>Bacteria</taxon>
        <taxon>Pseudomonadati</taxon>
        <taxon>Pseudomonadota</taxon>
        <taxon>Betaproteobacteria</taxon>
        <taxon>Burkholderiales</taxon>
        <taxon>Alcaligenaceae</taxon>
        <taxon>Zwartia</taxon>
    </lineage>
</organism>
<keyword evidence="1" id="KW-0812">Transmembrane</keyword>
<keyword evidence="1" id="KW-0472">Membrane</keyword>
<accession>A0A953T2P0</accession>